<dbReference type="OrthoDB" id="70849at2157"/>
<dbReference type="GO" id="GO:0003735">
    <property type="term" value="F:structural constituent of ribosome"/>
    <property type="evidence" value="ECO:0007669"/>
    <property type="project" value="InterPro"/>
</dbReference>
<proteinExistence type="inferred from homology"/>
<dbReference type="Pfam" id="PF01780">
    <property type="entry name" value="Ribosomal_L37ae"/>
    <property type="match status" value="1"/>
</dbReference>
<reference evidence="6 7" key="1">
    <citation type="journal article" date="2017" name="BMC Genomics">
        <title>Genomic analysis of methanogenic archaea reveals a shift towards energy conservation.</title>
        <authorList>
            <person name="Gilmore S.P."/>
            <person name="Henske J.K."/>
            <person name="Sexton J.A."/>
            <person name="Solomon K.V."/>
            <person name="Seppala S."/>
            <person name="Yoo J.I."/>
            <person name="Huyett L.M."/>
            <person name="Pressman A."/>
            <person name="Cogan J.Z."/>
            <person name="Kivenson V."/>
            <person name="Peng X."/>
            <person name="Tan Y."/>
            <person name="Valentine D.L."/>
            <person name="O'Malley M.A."/>
        </authorList>
    </citation>
    <scope>NUCLEOTIDE SEQUENCE [LARGE SCALE GENOMIC DNA]</scope>
    <source>
        <strain evidence="6 7">M.o.H.</strain>
    </source>
</reference>
<name>A0A2A2H9N9_METBR</name>
<dbReference type="EMBL" id="LMVM01000001">
    <property type="protein sequence ID" value="PAV06107.1"/>
    <property type="molecule type" value="Genomic_DNA"/>
</dbReference>
<evidence type="ECO:0000256" key="1">
    <source>
        <dbReference type="ARBA" id="ARBA00008672"/>
    </source>
</evidence>
<protein>
    <recommendedName>
        <fullName evidence="5">50S ribosomal protein L37Ae</fullName>
    </recommendedName>
</protein>
<dbReference type="RefSeq" id="WP_069583552.1">
    <property type="nucleotide sequence ID" value="NZ_LMVM01000001.1"/>
</dbReference>
<dbReference type="SUPFAM" id="SSF57829">
    <property type="entry name" value="Zn-binding ribosomal proteins"/>
    <property type="match status" value="1"/>
</dbReference>
<sequence length="63" mass="7327">MTKKNLCPRCGSKKMKWHDPQLGIWECGSCGYRGSVVVEDSSVQKKVKEAKKMERLSWKRQLK</sequence>
<dbReference type="GO" id="GO:0003723">
    <property type="term" value="F:RNA binding"/>
    <property type="evidence" value="ECO:0007669"/>
    <property type="project" value="UniProtKB-KW"/>
</dbReference>
<dbReference type="AlphaFoldDB" id="A0A2A2H9N9"/>
<dbReference type="GO" id="GO:1990904">
    <property type="term" value="C:ribonucleoprotein complex"/>
    <property type="evidence" value="ECO:0007669"/>
    <property type="project" value="UniProtKB-KW"/>
</dbReference>
<dbReference type="GO" id="GO:0005840">
    <property type="term" value="C:ribosome"/>
    <property type="evidence" value="ECO:0007669"/>
    <property type="project" value="UniProtKB-KW"/>
</dbReference>
<gene>
    <name evidence="6" type="ORF">ASJ80_14835</name>
</gene>
<comment type="similarity">
    <text evidence="1">Belongs to the eukaryotic ribosomal protein eL43 family.</text>
</comment>
<evidence type="ECO:0000256" key="4">
    <source>
        <dbReference type="ARBA" id="ARBA00023274"/>
    </source>
</evidence>
<evidence type="ECO:0000256" key="3">
    <source>
        <dbReference type="ARBA" id="ARBA00022980"/>
    </source>
</evidence>
<keyword evidence="2" id="KW-0694">RNA-binding</keyword>
<evidence type="ECO:0000256" key="2">
    <source>
        <dbReference type="ARBA" id="ARBA00022884"/>
    </source>
</evidence>
<dbReference type="InterPro" id="IPR011332">
    <property type="entry name" value="Ribosomal_zn-bd"/>
</dbReference>
<keyword evidence="7" id="KW-1185">Reference proteome</keyword>
<keyword evidence="4" id="KW-0687">Ribonucleoprotein</keyword>
<accession>A0A2A2H9N9</accession>
<evidence type="ECO:0000256" key="5">
    <source>
        <dbReference type="ARBA" id="ARBA00035383"/>
    </source>
</evidence>
<keyword evidence="3" id="KW-0689">Ribosomal protein</keyword>
<dbReference type="InterPro" id="IPR002674">
    <property type="entry name" value="Ribosomal_eL43"/>
</dbReference>
<dbReference type="InterPro" id="IPR011331">
    <property type="entry name" value="Ribosomal_eL37/eL43"/>
</dbReference>
<dbReference type="GO" id="GO:0006412">
    <property type="term" value="P:translation"/>
    <property type="evidence" value="ECO:0007669"/>
    <property type="project" value="InterPro"/>
</dbReference>
<evidence type="ECO:0000313" key="7">
    <source>
        <dbReference type="Proteomes" id="UP000217784"/>
    </source>
</evidence>
<evidence type="ECO:0000313" key="6">
    <source>
        <dbReference type="EMBL" id="PAV06107.1"/>
    </source>
</evidence>
<dbReference type="Proteomes" id="UP000217784">
    <property type="component" value="Unassembled WGS sequence"/>
</dbReference>
<dbReference type="Gene3D" id="2.20.25.30">
    <property type="match status" value="1"/>
</dbReference>
<organism evidence="6 7">
    <name type="scientific">Methanobacterium bryantii</name>
    <dbReference type="NCBI Taxonomy" id="2161"/>
    <lineage>
        <taxon>Archaea</taxon>
        <taxon>Methanobacteriati</taxon>
        <taxon>Methanobacteriota</taxon>
        <taxon>Methanomada group</taxon>
        <taxon>Methanobacteria</taxon>
        <taxon>Methanobacteriales</taxon>
        <taxon>Methanobacteriaceae</taxon>
        <taxon>Methanobacterium</taxon>
    </lineage>
</organism>
<comment type="caution">
    <text evidence="6">The sequence shown here is derived from an EMBL/GenBank/DDBJ whole genome shotgun (WGS) entry which is preliminary data.</text>
</comment>